<reference evidence="2" key="1">
    <citation type="submission" date="2022-09" db="EMBL/GenBank/DDBJ databases">
        <title>Haloadaptaus new haloarchaeum isolated from saline soil.</title>
        <authorList>
            <person name="Duran-Viseras A."/>
            <person name="Sanchez-Porro C."/>
            <person name="Ventosa A."/>
        </authorList>
    </citation>
    <scope>NUCLEOTIDE SEQUENCE</scope>
    <source>
        <strain evidence="2">F3-133</strain>
    </source>
</reference>
<feature type="transmembrane region" description="Helical" evidence="1">
    <location>
        <begin position="21"/>
        <end position="42"/>
    </location>
</feature>
<protein>
    <submittedName>
        <fullName evidence="2">Uncharacterized protein</fullName>
    </submittedName>
</protein>
<dbReference type="AlphaFoldDB" id="A0A9Q4GHL5"/>
<keyword evidence="1" id="KW-0472">Membrane</keyword>
<keyword evidence="3" id="KW-1185">Reference proteome</keyword>
<keyword evidence="1" id="KW-0812">Transmembrane</keyword>
<dbReference type="RefSeq" id="WP_266088839.1">
    <property type="nucleotide sequence ID" value="NZ_RKLV01000017.1"/>
</dbReference>
<evidence type="ECO:0000313" key="2">
    <source>
        <dbReference type="EMBL" id="MCX2820027.1"/>
    </source>
</evidence>
<evidence type="ECO:0000256" key="1">
    <source>
        <dbReference type="SAM" id="Phobius"/>
    </source>
</evidence>
<sequence>MSLRDKIPATDFDAWNEKPSASTAGVLGGAGGLVGATVAGMIDTTYTGVVMGLITGVTVLVGFALLALLD</sequence>
<feature type="transmembrane region" description="Helical" evidence="1">
    <location>
        <begin position="48"/>
        <end position="69"/>
    </location>
</feature>
<dbReference type="EMBL" id="RKLV01000017">
    <property type="protein sequence ID" value="MCX2820027.1"/>
    <property type="molecule type" value="Genomic_DNA"/>
</dbReference>
<gene>
    <name evidence="2" type="ORF">EGH25_11780</name>
</gene>
<evidence type="ECO:0000313" key="3">
    <source>
        <dbReference type="Proteomes" id="UP001149411"/>
    </source>
</evidence>
<comment type="caution">
    <text evidence="2">The sequence shown here is derived from an EMBL/GenBank/DDBJ whole genome shotgun (WGS) entry which is preliminary data.</text>
</comment>
<keyword evidence="1" id="KW-1133">Transmembrane helix</keyword>
<proteinExistence type="predicted"/>
<dbReference type="Proteomes" id="UP001149411">
    <property type="component" value="Unassembled WGS sequence"/>
</dbReference>
<name>A0A9Q4GHL5_9EURY</name>
<organism evidence="2 3">
    <name type="scientific">Halorutilus salinus</name>
    <dbReference type="NCBI Taxonomy" id="2487751"/>
    <lineage>
        <taxon>Archaea</taxon>
        <taxon>Methanobacteriati</taxon>
        <taxon>Methanobacteriota</taxon>
        <taxon>Stenosarchaea group</taxon>
        <taxon>Halobacteria</taxon>
        <taxon>Halorutilales</taxon>
        <taxon>Halorutilaceae</taxon>
        <taxon>Halorutilus</taxon>
    </lineage>
</organism>
<accession>A0A9Q4GHL5</accession>